<proteinExistence type="inferred from homology"/>
<feature type="domain" description="D-isomer specific 2-hydroxyacid dehydrogenase NAD-binding" evidence="6">
    <location>
        <begin position="115"/>
        <end position="288"/>
    </location>
</feature>
<organism evidence="7 8">
    <name type="scientific">Actinomadura viridis</name>
    <dbReference type="NCBI Taxonomy" id="58110"/>
    <lineage>
        <taxon>Bacteria</taxon>
        <taxon>Bacillati</taxon>
        <taxon>Actinomycetota</taxon>
        <taxon>Actinomycetes</taxon>
        <taxon>Streptosporangiales</taxon>
        <taxon>Thermomonosporaceae</taxon>
        <taxon>Actinomadura</taxon>
    </lineage>
</organism>
<dbReference type="InterPro" id="IPR029752">
    <property type="entry name" value="D-isomer_DH_CS1"/>
</dbReference>
<dbReference type="InterPro" id="IPR006140">
    <property type="entry name" value="D-isomer_DH_NAD-bd"/>
</dbReference>
<dbReference type="InterPro" id="IPR050223">
    <property type="entry name" value="D-isomer_2-hydroxyacid_DH"/>
</dbReference>
<evidence type="ECO:0000256" key="1">
    <source>
        <dbReference type="ARBA" id="ARBA00005854"/>
    </source>
</evidence>
<dbReference type="GO" id="GO:0005829">
    <property type="term" value="C:cytosol"/>
    <property type="evidence" value="ECO:0007669"/>
    <property type="project" value="TreeGrafter"/>
</dbReference>
<evidence type="ECO:0000313" key="8">
    <source>
        <dbReference type="Proteomes" id="UP000614047"/>
    </source>
</evidence>
<comment type="caution">
    <text evidence="7">The sequence shown here is derived from an EMBL/GenBank/DDBJ whole genome shotgun (WGS) entry which is preliminary data.</text>
</comment>
<dbReference type="PROSITE" id="PS00065">
    <property type="entry name" value="D_2_HYDROXYACID_DH_1"/>
    <property type="match status" value="1"/>
</dbReference>
<keyword evidence="3" id="KW-0520">NAD</keyword>
<dbReference type="GO" id="GO:0051287">
    <property type="term" value="F:NAD binding"/>
    <property type="evidence" value="ECO:0007669"/>
    <property type="project" value="InterPro"/>
</dbReference>
<feature type="domain" description="D-isomer specific 2-hydroxyacid dehydrogenase catalytic" evidence="5">
    <location>
        <begin position="29"/>
        <end position="320"/>
    </location>
</feature>
<reference evidence="7" key="1">
    <citation type="submission" date="2020-11" db="EMBL/GenBank/DDBJ databases">
        <title>Sequencing the genomes of 1000 actinobacteria strains.</title>
        <authorList>
            <person name="Klenk H.-P."/>
        </authorList>
    </citation>
    <scope>NUCLEOTIDE SEQUENCE</scope>
    <source>
        <strain evidence="7">DSM 43175</strain>
    </source>
</reference>
<gene>
    <name evidence="7" type="ORF">IW256_007763</name>
</gene>
<dbReference type="Pfam" id="PF00389">
    <property type="entry name" value="2-Hacid_dh"/>
    <property type="match status" value="1"/>
</dbReference>
<keyword evidence="8" id="KW-1185">Reference proteome</keyword>
<evidence type="ECO:0000259" key="5">
    <source>
        <dbReference type="Pfam" id="PF00389"/>
    </source>
</evidence>
<dbReference type="RefSeq" id="WP_197015687.1">
    <property type="nucleotide sequence ID" value="NZ_BAABES010000003.1"/>
</dbReference>
<dbReference type="EC" id="1.1.1.95" evidence="7"/>
<evidence type="ECO:0000259" key="6">
    <source>
        <dbReference type="Pfam" id="PF02826"/>
    </source>
</evidence>
<protein>
    <submittedName>
        <fullName evidence="7">D-3-phosphoglycerate dehydrogenase</fullName>
        <ecNumber evidence="7">1.1.1.95</ecNumber>
    </submittedName>
</protein>
<dbReference type="PANTHER" id="PTHR10996:SF178">
    <property type="entry name" value="2-HYDROXYACID DEHYDROGENASE YGL185C-RELATED"/>
    <property type="match status" value="1"/>
</dbReference>
<accession>A0A931GP76</accession>
<dbReference type="Gene3D" id="3.40.50.720">
    <property type="entry name" value="NAD(P)-binding Rossmann-like Domain"/>
    <property type="match status" value="2"/>
</dbReference>
<name>A0A931GP76_9ACTN</name>
<dbReference type="GO" id="GO:0016618">
    <property type="term" value="F:hydroxypyruvate reductase [NAD(P)H] activity"/>
    <property type="evidence" value="ECO:0007669"/>
    <property type="project" value="TreeGrafter"/>
</dbReference>
<dbReference type="GO" id="GO:0004617">
    <property type="term" value="F:phosphoglycerate dehydrogenase activity"/>
    <property type="evidence" value="ECO:0007669"/>
    <property type="project" value="UniProtKB-EC"/>
</dbReference>
<dbReference type="SUPFAM" id="SSF51735">
    <property type="entry name" value="NAD(P)-binding Rossmann-fold domains"/>
    <property type="match status" value="1"/>
</dbReference>
<dbReference type="Proteomes" id="UP000614047">
    <property type="component" value="Unassembled WGS sequence"/>
</dbReference>
<evidence type="ECO:0000256" key="4">
    <source>
        <dbReference type="RuleBase" id="RU003719"/>
    </source>
</evidence>
<evidence type="ECO:0000256" key="2">
    <source>
        <dbReference type="ARBA" id="ARBA00023002"/>
    </source>
</evidence>
<dbReference type="GO" id="GO:0030267">
    <property type="term" value="F:glyoxylate reductase (NADPH) activity"/>
    <property type="evidence" value="ECO:0007669"/>
    <property type="project" value="TreeGrafter"/>
</dbReference>
<evidence type="ECO:0000313" key="7">
    <source>
        <dbReference type="EMBL" id="MBG6093650.1"/>
    </source>
</evidence>
<dbReference type="EMBL" id="JADOUA010000001">
    <property type="protein sequence ID" value="MBG6093650.1"/>
    <property type="molecule type" value="Genomic_DNA"/>
</dbReference>
<dbReference type="Pfam" id="PF02826">
    <property type="entry name" value="2-Hacid_dh_C"/>
    <property type="match status" value="1"/>
</dbReference>
<sequence>MTAPWRILTLAPLGEDLLRQLFAPLADAIRLDFPATRDRAGLHAALPEAELIIGDFTGKLGLDAEAVALARRAAFVQMPSVGTDSVDGAALAAAGVPLANTAGANARAVAEWAVGAAFALCRHLAWGDRRVREGGWPQMELLARGTREIHTQRVGVLGYGAIGEEVARLFGALGCAVSYWSRRRRPEASAIYRELDDLLAVSDILVVALPLTPETAGLLDQERLGLLPDGALLVNVARGGIAPDGAVLAALESGRLAGAALDVFEEEPPPAGHPLRAHEDVLLSPHAAGGTGQAQINIISAVRDNIEAAVLGRPVTNVVNGVNPQIRRR</sequence>
<comment type="similarity">
    <text evidence="1 4">Belongs to the D-isomer specific 2-hydroxyacid dehydrogenase family.</text>
</comment>
<dbReference type="PANTHER" id="PTHR10996">
    <property type="entry name" value="2-HYDROXYACID DEHYDROGENASE-RELATED"/>
    <property type="match status" value="1"/>
</dbReference>
<evidence type="ECO:0000256" key="3">
    <source>
        <dbReference type="ARBA" id="ARBA00023027"/>
    </source>
</evidence>
<dbReference type="InterPro" id="IPR006139">
    <property type="entry name" value="D-isomer_2_OHA_DH_cat_dom"/>
</dbReference>
<dbReference type="AlphaFoldDB" id="A0A931GP76"/>
<dbReference type="SUPFAM" id="SSF52283">
    <property type="entry name" value="Formate/glycerate dehydrogenase catalytic domain-like"/>
    <property type="match status" value="1"/>
</dbReference>
<keyword evidence="2 4" id="KW-0560">Oxidoreductase</keyword>
<dbReference type="InterPro" id="IPR036291">
    <property type="entry name" value="NAD(P)-bd_dom_sf"/>
</dbReference>